<keyword evidence="4" id="KW-0489">Methyltransferase</keyword>
<name>A0A074RLK7_9AGAM</name>
<keyword evidence="5" id="KW-1185">Reference proteome</keyword>
<keyword evidence="2" id="KW-0812">Transmembrane</keyword>
<dbReference type="OrthoDB" id="2013972at2759"/>
<dbReference type="AlphaFoldDB" id="A0A074RLK7"/>
<dbReference type="STRING" id="1423351.A0A074RLK7"/>
<evidence type="ECO:0000313" key="4">
    <source>
        <dbReference type="EMBL" id="KEP47699.1"/>
    </source>
</evidence>
<feature type="compositionally biased region" description="Polar residues" evidence="1">
    <location>
        <begin position="15"/>
        <end position="25"/>
    </location>
</feature>
<proteinExistence type="predicted"/>
<accession>A0A074RLK7</accession>
<feature type="region of interest" description="Disordered" evidence="1">
    <location>
        <begin position="1"/>
        <end position="49"/>
    </location>
</feature>
<evidence type="ECO:0000256" key="1">
    <source>
        <dbReference type="SAM" id="MobiDB-lite"/>
    </source>
</evidence>
<sequence length="470" mass="52725">MPSLQWARHPESNEIPVNSAASPKSQRSDLDSPWAMQSKSALRPAGSLQRRSSANTRYMNMLLELDAVPRFHNMLASFFTWILLAGFVIFPDSLLILSCAPRSLLNMTAYPLYDATTSGLVYYVAPDSQPNGADLESEIGSETESTASGLTIHSDNILDYFIEHHGRQQPASENAIRFFPSDNTRRYILRHIIGKYLFGGNYGGLVKDMLTSDPRRGFNVLELGTRDGTWAQDMATEFPNVQFRSLDLVPVMAHAPRSNVAFEVYDFAVELLLDDSSQDVVFINVAAELVKDYRALLREVHRVLRPGGVVHIREYNLRLWDPQDSPRPIRSMKPATCRIIDIARGVLERLGGEPDICDKIPRWLEPSSSTWSHIGPTEPKGFERIDMTTKTYPAYPHEGHTCASKLDPRIVPVLAHYATTTVRDMFGILRDGGMTAEEATEIIEASIEELKDPRRCSLSRLCCIQAVKKS</sequence>
<dbReference type="InterPro" id="IPR029063">
    <property type="entry name" value="SAM-dependent_MTases_sf"/>
</dbReference>
<dbReference type="Gene3D" id="3.40.50.150">
    <property type="entry name" value="Vaccinia Virus protein VP39"/>
    <property type="match status" value="1"/>
</dbReference>
<dbReference type="InterPro" id="IPR013216">
    <property type="entry name" value="Methyltransf_11"/>
</dbReference>
<feature type="domain" description="Methyltransferase type 11" evidence="3">
    <location>
        <begin position="221"/>
        <end position="311"/>
    </location>
</feature>
<dbReference type="EMBL" id="AZST01000674">
    <property type="protein sequence ID" value="KEP47699.1"/>
    <property type="molecule type" value="Genomic_DNA"/>
</dbReference>
<reference evidence="4 5" key="1">
    <citation type="submission" date="2013-12" db="EMBL/GenBank/DDBJ databases">
        <authorList>
            <person name="Cubeta M."/>
            <person name="Pakala S."/>
            <person name="Fedorova N."/>
            <person name="Thomas E."/>
            <person name="Dean R."/>
            <person name="Jabaji S."/>
            <person name="Neate S."/>
            <person name="Toda T."/>
            <person name="Tavantzis S."/>
            <person name="Vilgalys R."/>
            <person name="Bharathan N."/>
            <person name="Pakala S."/>
            <person name="Losada L.S."/>
            <person name="Zafar N."/>
            <person name="Nierman W."/>
        </authorList>
    </citation>
    <scope>NUCLEOTIDE SEQUENCE [LARGE SCALE GENOMIC DNA]</scope>
    <source>
        <strain evidence="4 5">123E</strain>
    </source>
</reference>
<evidence type="ECO:0000313" key="5">
    <source>
        <dbReference type="Proteomes" id="UP000027456"/>
    </source>
</evidence>
<evidence type="ECO:0000256" key="2">
    <source>
        <dbReference type="SAM" id="Phobius"/>
    </source>
</evidence>
<protein>
    <submittedName>
        <fullName evidence="4">Methyltransferase domain protein</fullName>
    </submittedName>
</protein>
<keyword evidence="2" id="KW-0472">Membrane</keyword>
<gene>
    <name evidence="4" type="ORF">V565_146860</name>
</gene>
<dbReference type="SUPFAM" id="SSF53335">
    <property type="entry name" value="S-adenosyl-L-methionine-dependent methyltransferases"/>
    <property type="match status" value="1"/>
</dbReference>
<dbReference type="Pfam" id="PF08241">
    <property type="entry name" value="Methyltransf_11"/>
    <property type="match status" value="1"/>
</dbReference>
<dbReference type="PANTHER" id="PTHR43591">
    <property type="entry name" value="METHYLTRANSFERASE"/>
    <property type="match status" value="1"/>
</dbReference>
<keyword evidence="4" id="KW-0808">Transferase</keyword>
<dbReference type="HOGENOM" id="CLU_010595_5_1_1"/>
<organism evidence="4 5">
    <name type="scientific">Rhizoctonia solani 123E</name>
    <dbReference type="NCBI Taxonomy" id="1423351"/>
    <lineage>
        <taxon>Eukaryota</taxon>
        <taxon>Fungi</taxon>
        <taxon>Dikarya</taxon>
        <taxon>Basidiomycota</taxon>
        <taxon>Agaricomycotina</taxon>
        <taxon>Agaricomycetes</taxon>
        <taxon>Cantharellales</taxon>
        <taxon>Ceratobasidiaceae</taxon>
        <taxon>Rhizoctonia</taxon>
    </lineage>
</organism>
<comment type="caution">
    <text evidence="4">The sequence shown here is derived from an EMBL/GenBank/DDBJ whole genome shotgun (WGS) entry which is preliminary data.</text>
</comment>
<feature type="transmembrane region" description="Helical" evidence="2">
    <location>
        <begin position="78"/>
        <end position="97"/>
    </location>
</feature>
<dbReference type="GO" id="GO:0008757">
    <property type="term" value="F:S-adenosylmethionine-dependent methyltransferase activity"/>
    <property type="evidence" value="ECO:0007669"/>
    <property type="project" value="InterPro"/>
</dbReference>
<dbReference type="CDD" id="cd02440">
    <property type="entry name" value="AdoMet_MTases"/>
    <property type="match status" value="1"/>
</dbReference>
<evidence type="ECO:0000259" key="3">
    <source>
        <dbReference type="Pfam" id="PF08241"/>
    </source>
</evidence>
<dbReference type="GO" id="GO:0032259">
    <property type="term" value="P:methylation"/>
    <property type="evidence" value="ECO:0007669"/>
    <property type="project" value="UniProtKB-KW"/>
</dbReference>
<dbReference type="Proteomes" id="UP000027456">
    <property type="component" value="Unassembled WGS sequence"/>
</dbReference>
<keyword evidence="2" id="KW-1133">Transmembrane helix</keyword>